<feature type="transmembrane region" description="Helical" evidence="1">
    <location>
        <begin position="55"/>
        <end position="82"/>
    </location>
</feature>
<organism evidence="3 4">
    <name type="scientific">Caldalkalibacillus horti</name>
    <dbReference type="NCBI Taxonomy" id="77523"/>
    <lineage>
        <taxon>Bacteria</taxon>
        <taxon>Bacillati</taxon>
        <taxon>Bacillota</taxon>
        <taxon>Bacilli</taxon>
        <taxon>Bacillales</taxon>
        <taxon>Bacillaceae</taxon>
        <taxon>Caldalkalibacillus</taxon>
    </lineage>
</organism>
<dbReference type="InterPro" id="IPR000326">
    <property type="entry name" value="PAP2/HPO"/>
</dbReference>
<reference evidence="3 4" key="1">
    <citation type="submission" date="2023-07" db="EMBL/GenBank/DDBJ databases">
        <title>Genomic Encyclopedia of Type Strains, Phase IV (KMG-IV): sequencing the most valuable type-strain genomes for metagenomic binning, comparative biology and taxonomic classification.</title>
        <authorList>
            <person name="Goeker M."/>
        </authorList>
    </citation>
    <scope>NUCLEOTIDE SEQUENCE [LARGE SCALE GENOMIC DNA]</scope>
    <source>
        <strain evidence="3 4">DSM 12751</strain>
    </source>
</reference>
<dbReference type="RefSeq" id="WP_307397219.1">
    <property type="nucleotide sequence ID" value="NZ_BAAADK010000013.1"/>
</dbReference>
<feature type="transmembrane region" description="Helical" evidence="1">
    <location>
        <begin position="7"/>
        <end position="28"/>
    </location>
</feature>
<dbReference type="Gene3D" id="1.20.144.10">
    <property type="entry name" value="Phosphatidic acid phosphatase type 2/haloperoxidase"/>
    <property type="match status" value="2"/>
</dbReference>
<keyword evidence="1" id="KW-0812">Transmembrane</keyword>
<evidence type="ECO:0000259" key="2">
    <source>
        <dbReference type="SMART" id="SM00014"/>
    </source>
</evidence>
<dbReference type="InterPro" id="IPR036938">
    <property type="entry name" value="PAP2/HPO_sf"/>
</dbReference>
<protein>
    <submittedName>
        <fullName evidence="3">Undecaprenyl-diphosphatase</fullName>
        <ecNumber evidence="3">3.6.1.27</ecNumber>
    </submittedName>
</protein>
<feature type="transmembrane region" description="Helical" evidence="1">
    <location>
        <begin position="130"/>
        <end position="148"/>
    </location>
</feature>
<dbReference type="EMBL" id="JAUSTY010000021">
    <property type="protein sequence ID" value="MDQ0167911.1"/>
    <property type="molecule type" value="Genomic_DNA"/>
</dbReference>
<comment type="caution">
    <text evidence="3">The sequence shown here is derived from an EMBL/GenBank/DDBJ whole genome shotgun (WGS) entry which is preliminary data.</text>
</comment>
<feature type="transmembrane region" description="Helical" evidence="1">
    <location>
        <begin position="160"/>
        <end position="180"/>
    </location>
</feature>
<dbReference type="PANTHER" id="PTHR14969">
    <property type="entry name" value="SPHINGOSINE-1-PHOSPHATE PHOSPHOHYDROLASE"/>
    <property type="match status" value="1"/>
</dbReference>
<gene>
    <name evidence="3" type="ORF">J2S11_003841</name>
</gene>
<dbReference type="SUPFAM" id="SSF48317">
    <property type="entry name" value="Acid phosphatase/Vanadium-dependent haloperoxidase"/>
    <property type="match status" value="1"/>
</dbReference>
<dbReference type="SMART" id="SM00014">
    <property type="entry name" value="acidPPc"/>
    <property type="match status" value="1"/>
</dbReference>
<keyword evidence="1" id="KW-1133">Transmembrane helix</keyword>
<dbReference type="CDD" id="cd03392">
    <property type="entry name" value="PAP2_like_2"/>
    <property type="match status" value="1"/>
</dbReference>
<keyword evidence="4" id="KW-1185">Reference proteome</keyword>
<sequence length="218" mass="24906">MPLEKQLSKAFLISLAGLIGFIGTSFLIRMEHVVQFDLSVLSAISKLVNPLLTSIMLFFSFIGNPSSVVVLTILIMFFLYVILRHRRELILLATVMLGTSILNILLKLIFQRVRPEINILIEQTGYSFPSGHSMGAFSLYAILTFILWRHVPSKLGRFFLILFSTCMIITIGISRLYLGVHYPSDVIGAYFISGFWVFLAIWFFQSWEERKGIQKETK</sequence>
<keyword evidence="1" id="KW-0472">Membrane</keyword>
<feature type="transmembrane region" description="Helical" evidence="1">
    <location>
        <begin position="186"/>
        <end position="204"/>
    </location>
</feature>
<keyword evidence="3" id="KW-0378">Hydrolase</keyword>
<proteinExistence type="predicted"/>
<accession>A0ABT9W3U7</accession>
<name>A0ABT9W3U7_9BACI</name>
<dbReference type="PANTHER" id="PTHR14969:SF13">
    <property type="entry name" value="AT30094P"/>
    <property type="match status" value="1"/>
</dbReference>
<feature type="transmembrane region" description="Helical" evidence="1">
    <location>
        <begin position="89"/>
        <end position="110"/>
    </location>
</feature>
<evidence type="ECO:0000313" key="3">
    <source>
        <dbReference type="EMBL" id="MDQ0167911.1"/>
    </source>
</evidence>
<dbReference type="Pfam" id="PF01569">
    <property type="entry name" value="PAP2"/>
    <property type="match status" value="1"/>
</dbReference>
<evidence type="ECO:0000256" key="1">
    <source>
        <dbReference type="SAM" id="Phobius"/>
    </source>
</evidence>
<dbReference type="GO" id="GO:0050380">
    <property type="term" value="F:undecaprenyl-diphosphatase activity"/>
    <property type="evidence" value="ECO:0007669"/>
    <property type="project" value="UniProtKB-EC"/>
</dbReference>
<feature type="domain" description="Phosphatidic acid phosphatase type 2/haloperoxidase" evidence="2">
    <location>
        <begin position="89"/>
        <end position="201"/>
    </location>
</feature>
<evidence type="ECO:0000313" key="4">
    <source>
        <dbReference type="Proteomes" id="UP001235840"/>
    </source>
</evidence>
<dbReference type="EC" id="3.6.1.27" evidence="3"/>
<dbReference type="Proteomes" id="UP001235840">
    <property type="component" value="Unassembled WGS sequence"/>
</dbReference>